<keyword evidence="3" id="KW-1185">Reference proteome</keyword>
<dbReference type="PANTHER" id="PTHR33802:SF1">
    <property type="entry name" value="XK-RELATED PROTEIN"/>
    <property type="match status" value="1"/>
</dbReference>
<dbReference type="OrthoDB" id="5189031at2"/>
<evidence type="ECO:0000256" key="1">
    <source>
        <dbReference type="SAM" id="Phobius"/>
    </source>
</evidence>
<dbReference type="AlphaFoldDB" id="A0A316ANT8"/>
<feature type="transmembrane region" description="Helical" evidence="1">
    <location>
        <begin position="228"/>
        <end position="248"/>
    </location>
</feature>
<organism evidence="2 3">
    <name type="scientific">Dyadobacter jejuensis</name>
    <dbReference type="NCBI Taxonomy" id="1082580"/>
    <lineage>
        <taxon>Bacteria</taxon>
        <taxon>Pseudomonadati</taxon>
        <taxon>Bacteroidota</taxon>
        <taxon>Cytophagia</taxon>
        <taxon>Cytophagales</taxon>
        <taxon>Spirosomataceae</taxon>
        <taxon>Dyadobacter</taxon>
    </lineage>
</organism>
<evidence type="ECO:0000313" key="3">
    <source>
        <dbReference type="Proteomes" id="UP000245880"/>
    </source>
</evidence>
<dbReference type="RefSeq" id="WP_109673738.1">
    <property type="nucleotide sequence ID" value="NZ_QGDT01000003.1"/>
</dbReference>
<accession>A0A316ANT8</accession>
<keyword evidence="1" id="KW-0812">Transmembrane</keyword>
<feature type="transmembrane region" description="Helical" evidence="1">
    <location>
        <begin position="48"/>
        <end position="67"/>
    </location>
</feature>
<gene>
    <name evidence="2" type="ORF">CLV98_103171</name>
</gene>
<evidence type="ECO:0008006" key="4">
    <source>
        <dbReference type="Google" id="ProtNLM"/>
    </source>
</evidence>
<feature type="transmembrane region" description="Helical" evidence="1">
    <location>
        <begin position="7"/>
        <end position="28"/>
    </location>
</feature>
<dbReference type="PANTHER" id="PTHR33802">
    <property type="entry name" value="SI:CH211-161H7.5-RELATED"/>
    <property type="match status" value="1"/>
</dbReference>
<feature type="transmembrane region" description="Helical" evidence="1">
    <location>
        <begin position="79"/>
        <end position="99"/>
    </location>
</feature>
<dbReference type="EMBL" id="QGDT01000003">
    <property type="protein sequence ID" value="PWJ58804.1"/>
    <property type="molecule type" value="Genomic_DNA"/>
</dbReference>
<feature type="transmembrane region" description="Helical" evidence="1">
    <location>
        <begin position="180"/>
        <end position="199"/>
    </location>
</feature>
<keyword evidence="1" id="KW-0472">Membrane</keyword>
<comment type="caution">
    <text evidence="2">The sequence shown here is derived from an EMBL/GenBank/DDBJ whole genome shotgun (WGS) entry which is preliminary data.</text>
</comment>
<protein>
    <recommendedName>
        <fullName evidence="4">TspO/MBR related protein</fullName>
    </recommendedName>
</protein>
<dbReference type="InterPro" id="IPR038330">
    <property type="entry name" value="TspO/MBR-related_sf"/>
</dbReference>
<proteinExistence type="predicted"/>
<feature type="transmembrane region" description="Helical" evidence="1">
    <location>
        <begin position="148"/>
        <end position="168"/>
    </location>
</feature>
<dbReference type="Gene3D" id="1.20.1260.100">
    <property type="entry name" value="TspO/MBR protein"/>
    <property type="match status" value="1"/>
</dbReference>
<feature type="transmembrane region" description="Helical" evidence="1">
    <location>
        <begin position="105"/>
        <end position="127"/>
    </location>
</feature>
<keyword evidence="1" id="KW-1133">Transmembrane helix</keyword>
<name>A0A316ANT8_9BACT</name>
<sequence length="257" mass="28306">MTKTLQISNIVALIATILINYLSNTGIFNGETMASVSAAYQNYFTPSGYAFSIWGLIYLLLIAFVIYQSKGLFGKGEAPSIVVEIGWLFVFTCVANSGWVVAWLYGYTGLSVVIMMSLLGSLLAILLKTRMELELLSFKRVALEWWPFAIYAGWIVAASIANMAAWLTKIGWEGFGLAPLQWTVIMIVLAGLIYLFLIWNRNLRESALVGVWALVAIGHANWGSVPVVAYSALLIAGIIFLNIAAHALQNRGKHYLK</sequence>
<evidence type="ECO:0000313" key="2">
    <source>
        <dbReference type="EMBL" id="PWJ58804.1"/>
    </source>
</evidence>
<feature type="transmembrane region" description="Helical" evidence="1">
    <location>
        <begin position="206"/>
        <end position="222"/>
    </location>
</feature>
<dbReference type="Proteomes" id="UP000245880">
    <property type="component" value="Unassembled WGS sequence"/>
</dbReference>
<reference evidence="2 3" key="1">
    <citation type="submission" date="2018-03" db="EMBL/GenBank/DDBJ databases">
        <title>Genomic Encyclopedia of Archaeal and Bacterial Type Strains, Phase II (KMG-II): from individual species to whole genera.</title>
        <authorList>
            <person name="Goeker M."/>
        </authorList>
    </citation>
    <scope>NUCLEOTIDE SEQUENCE [LARGE SCALE GENOMIC DNA]</scope>
    <source>
        <strain evidence="2 3">DSM 100346</strain>
    </source>
</reference>